<sequence>MSIYLAKLAKLHPVSAICEMMDAETYAALSVEKAKKYAKENAIPFIDGKELYEFSKVR</sequence>
<dbReference type="Pfam" id="PF00926">
    <property type="entry name" value="DHBP_synthase"/>
    <property type="match status" value="1"/>
</dbReference>
<dbReference type="AlphaFoldDB" id="A0A075GSZ3"/>
<dbReference type="Gene3D" id="3.90.870.10">
    <property type="entry name" value="DHBP synthase"/>
    <property type="match status" value="1"/>
</dbReference>
<dbReference type="GO" id="GO:0008686">
    <property type="term" value="F:3,4-dihydroxy-2-butanone-4-phosphate synthase activity"/>
    <property type="evidence" value="ECO:0007669"/>
    <property type="project" value="UniProtKB-EC"/>
</dbReference>
<dbReference type="EC" id="4.1.99.12" evidence="1"/>
<dbReference type="InterPro" id="IPR000422">
    <property type="entry name" value="DHBP_synthase_RibB"/>
</dbReference>
<dbReference type="UniPathway" id="UPA00275"/>
<dbReference type="SUPFAM" id="SSF55821">
    <property type="entry name" value="YrdC/RibB"/>
    <property type="match status" value="1"/>
</dbReference>
<dbReference type="GO" id="GO:0009231">
    <property type="term" value="P:riboflavin biosynthetic process"/>
    <property type="evidence" value="ECO:0007669"/>
    <property type="project" value="UniProtKB-UniPathway"/>
</dbReference>
<dbReference type="EMBL" id="KF900738">
    <property type="protein sequence ID" value="AIF05377.1"/>
    <property type="molecule type" value="Genomic_DNA"/>
</dbReference>
<dbReference type="InterPro" id="IPR017945">
    <property type="entry name" value="DHBP_synth_RibB-like_a/b_dom"/>
</dbReference>
<gene>
    <name evidence="1" type="primary">RIB3</name>
    <name evidence="1" type="synonym">ribB</name>
</gene>
<name>A0A075GSZ3_9ARCH</name>
<evidence type="ECO:0000313" key="1">
    <source>
        <dbReference type="EMBL" id="AIF05377.1"/>
    </source>
</evidence>
<accession>A0A075GSZ3</accession>
<reference evidence="1" key="1">
    <citation type="journal article" date="2014" name="Genome Biol. Evol.">
        <title>Pangenome evidence for extensive interdomain horizontal transfer affecting lineage core and shell genes in uncultured planktonic thaumarchaeota and euryarchaeota.</title>
        <authorList>
            <person name="Deschamps P."/>
            <person name="Zivanovic Y."/>
            <person name="Moreira D."/>
            <person name="Rodriguez-Valera F."/>
            <person name="Lopez-Garcia P."/>
        </authorList>
    </citation>
    <scope>NUCLEOTIDE SEQUENCE</scope>
</reference>
<protein>
    <submittedName>
        <fullName evidence="1">3,4-dihydroxy-2-butanone 4-phosphate synthase (RibB, RIB3)</fullName>
        <ecNumber evidence="1">4.1.99.12</ecNumber>
    </submittedName>
</protein>
<organism evidence="1">
    <name type="scientific">uncultured marine thaumarchaeote KM3_182_G05</name>
    <dbReference type="NCBI Taxonomy" id="1456066"/>
    <lineage>
        <taxon>Archaea</taxon>
        <taxon>Nitrososphaerota</taxon>
        <taxon>environmental samples</taxon>
    </lineage>
</organism>
<proteinExistence type="predicted"/>
<keyword evidence="1" id="KW-0456">Lyase</keyword>